<reference evidence="2" key="1">
    <citation type="journal article" date="2023" name="Nat. Plants">
        <title>Single-cell RNA sequencing provides a high-resolution roadmap for understanding the multicellular compartmentation of specialized metabolism.</title>
        <authorList>
            <person name="Sun S."/>
            <person name="Shen X."/>
            <person name="Li Y."/>
            <person name="Li Y."/>
            <person name="Wang S."/>
            <person name="Li R."/>
            <person name="Zhang H."/>
            <person name="Shen G."/>
            <person name="Guo B."/>
            <person name="Wei J."/>
            <person name="Xu J."/>
            <person name="St-Pierre B."/>
            <person name="Chen S."/>
            <person name="Sun C."/>
        </authorList>
    </citation>
    <scope>NUCLEOTIDE SEQUENCE [LARGE SCALE GENOMIC DNA]</scope>
</reference>
<comment type="caution">
    <text evidence="1">The sequence shown here is derived from an EMBL/GenBank/DDBJ whole genome shotgun (WGS) entry which is preliminary data.</text>
</comment>
<proteinExistence type="predicted"/>
<name>A0ACC0AHL8_CATRO</name>
<dbReference type="Proteomes" id="UP001060085">
    <property type="component" value="Linkage Group LG06"/>
</dbReference>
<accession>A0ACC0AHL8</accession>
<gene>
    <name evidence="1" type="ORF">M9H77_27721</name>
</gene>
<protein>
    <submittedName>
        <fullName evidence="1">Uncharacterized protein</fullName>
    </submittedName>
</protein>
<evidence type="ECO:0000313" key="1">
    <source>
        <dbReference type="EMBL" id="KAI5658928.1"/>
    </source>
</evidence>
<sequence length="133" mass="16196">MIKQQRASKRQRAMASCNGDSDDLRGRQRQQKLHGKLIFVRKRYKTRCLCANIYWRETNRRTYQFNLYPVGYEDFWIDAPYNLTFYPPNMNNQRGRNRGTGFQRKMDYRNPDFHQGIADTECQDIIEKKDFYY</sequence>
<keyword evidence="2" id="KW-1185">Reference proteome</keyword>
<organism evidence="1 2">
    <name type="scientific">Catharanthus roseus</name>
    <name type="common">Madagascar periwinkle</name>
    <name type="synonym">Vinca rosea</name>
    <dbReference type="NCBI Taxonomy" id="4058"/>
    <lineage>
        <taxon>Eukaryota</taxon>
        <taxon>Viridiplantae</taxon>
        <taxon>Streptophyta</taxon>
        <taxon>Embryophyta</taxon>
        <taxon>Tracheophyta</taxon>
        <taxon>Spermatophyta</taxon>
        <taxon>Magnoliopsida</taxon>
        <taxon>eudicotyledons</taxon>
        <taxon>Gunneridae</taxon>
        <taxon>Pentapetalae</taxon>
        <taxon>asterids</taxon>
        <taxon>lamiids</taxon>
        <taxon>Gentianales</taxon>
        <taxon>Apocynaceae</taxon>
        <taxon>Rauvolfioideae</taxon>
        <taxon>Vinceae</taxon>
        <taxon>Catharanthinae</taxon>
        <taxon>Catharanthus</taxon>
    </lineage>
</organism>
<evidence type="ECO:0000313" key="2">
    <source>
        <dbReference type="Proteomes" id="UP001060085"/>
    </source>
</evidence>
<dbReference type="EMBL" id="CM044706">
    <property type="protein sequence ID" value="KAI5658928.1"/>
    <property type="molecule type" value="Genomic_DNA"/>
</dbReference>